<dbReference type="InterPro" id="IPR036503">
    <property type="entry name" value="Ald_Fedxn_OxRdtase_N_sf"/>
</dbReference>
<dbReference type="Gene3D" id="3.60.9.10">
    <property type="entry name" value="Aldehyde ferredoxin oxidoreductase, N-terminal domain"/>
    <property type="match status" value="1"/>
</dbReference>
<comment type="cofactor">
    <cofactor evidence="8">
        <name>tungstopterin</name>
        <dbReference type="ChEBI" id="CHEBI:30402"/>
    </cofactor>
</comment>
<dbReference type="SUPFAM" id="SSF48310">
    <property type="entry name" value="Aldehyde ferredoxin oxidoreductase, C-terminal domains"/>
    <property type="match status" value="1"/>
</dbReference>
<keyword evidence="6" id="KW-0408">Iron</keyword>
<evidence type="ECO:0000256" key="1">
    <source>
        <dbReference type="ARBA" id="ARBA00001966"/>
    </source>
</evidence>
<evidence type="ECO:0000256" key="2">
    <source>
        <dbReference type="ARBA" id="ARBA00011032"/>
    </source>
</evidence>
<dbReference type="GO" id="GO:0051539">
    <property type="term" value="F:4 iron, 4 sulfur cluster binding"/>
    <property type="evidence" value="ECO:0007669"/>
    <property type="project" value="UniProtKB-KW"/>
</dbReference>
<dbReference type="RefSeq" id="WP_190240108.1">
    <property type="nucleotide sequence ID" value="NZ_QFGA01000001.1"/>
</dbReference>
<evidence type="ECO:0000313" key="10">
    <source>
        <dbReference type="EMBL" id="TEB08532.1"/>
    </source>
</evidence>
<evidence type="ECO:0000256" key="4">
    <source>
        <dbReference type="ARBA" id="ARBA00022723"/>
    </source>
</evidence>
<proteinExistence type="inferred from homology"/>
<reference evidence="10 11" key="1">
    <citation type="journal article" date="2018" name="Environ. Microbiol.">
        <title>Novel energy conservation strategies and behaviour of Pelotomaculum schinkii driving syntrophic propionate catabolism.</title>
        <authorList>
            <person name="Hidalgo-Ahumada C.A.P."/>
            <person name="Nobu M.K."/>
            <person name="Narihiro T."/>
            <person name="Tamaki H."/>
            <person name="Liu W.T."/>
            <person name="Kamagata Y."/>
            <person name="Stams A.J.M."/>
            <person name="Imachi H."/>
            <person name="Sousa D.Z."/>
        </authorList>
    </citation>
    <scope>NUCLEOTIDE SEQUENCE [LARGE SCALE GENOMIC DNA]</scope>
    <source>
        <strain evidence="10 11">HH</strain>
    </source>
</reference>
<organism evidence="10 11">
    <name type="scientific">Pelotomaculum schinkii</name>
    <dbReference type="NCBI Taxonomy" id="78350"/>
    <lineage>
        <taxon>Bacteria</taxon>
        <taxon>Bacillati</taxon>
        <taxon>Bacillota</taxon>
        <taxon>Clostridia</taxon>
        <taxon>Eubacteriales</taxon>
        <taxon>Desulfotomaculaceae</taxon>
        <taxon>Pelotomaculum</taxon>
    </lineage>
</organism>
<keyword evidence="4" id="KW-0479">Metal-binding</keyword>
<sequence>MNCIIRVNMLTQKITEEPVPEAYRLLGARGLNARILLDEVDADCEPLGSRNKLIISPGLMAGTSASSSSRLSYGGKSPLTGTIKEANAGGNNAAYLARLGIKSVIIEDIPNTKDLFILYLGANRKELILANELKGKRVYETGEILKQRFENVGIACIGPAGEQLMATAGIANTNSEDEPERFAARGGLGAVMGSKGLKAIVIEKTKDKVRIQDEKAFMEGRKKYTNGLLKNETTGQGLPQWSTLVLVDPINAAGDMTVKNMSQGEWDECDHVNAQTMVDLINERGSGKMGHPCQRGCIIRCSNKYPGKNGENVCKIDYETVALLGPNLLINNLDAIAEINRKCNDVGVDTMEIAGALGVAMEAGVLNWGDSDRVLEIIDEIATGTVLGKLIGAGALSTGRVLGIKRIPVVKGQTWGGYDPRASKGQGVTYVTTPQGADHNAGYVVSAEVLKLGLDLDPLTTDGKVDVSLAYQNYAGTFDCLGICVMATYATFPDPSCLEGVVKMVNAVYGSDFTAETIFQLGDNMIASEREFNRRAGIVINRPPEFIVNEPLPPHNVVWDVPFKDLDRIV</sequence>
<evidence type="ECO:0000313" key="11">
    <source>
        <dbReference type="Proteomes" id="UP000298324"/>
    </source>
</evidence>
<evidence type="ECO:0000256" key="5">
    <source>
        <dbReference type="ARBA" id="ARBA00023002"/>
    </source>
</evidence>
<evidence type="ECO:0000256" key="7">
    <source>
        <dbReference type="ARBA" id="ARBA00023014"/>
    </source>
</evidence>
<dbReference type="InterPro" id="IPR013983">
    <property type="entry name" value="Ald_Fedxn_OxRdtase_N"/>
</dbReference>
<dbReference type="PANTHER" id="PTHR30038">
    <property type="entry name" value="ALDEHYDE FERREDOXIN OXIDOREDUCTASE"/>
    <property type="match status" value="1"/>
</dbReference>
<dbReference type="EC" id="1.-.-.-" evidence="10"/>
<dbReference type="GO" id="GO:0046872">
    <property type="term" value="F:metal ion binding"/>
    <property type="evidence" value="ECO:0007669"/>
    <property type="project" value="UniProtKB-KW"/>
</dbReference>
<comment type="cofactor">
    <cofactor evidence="1">
        <name>[4Fe-4S] cluster</name>
        <dbReference type="ChEBI" id="CHEBI:49883"/>
    </cofactor>
</comment>
<gene>
    <name evidence="10" type="primary">ydhV_8</name>
    <name evidence="10" type="ORF">Psch_02096</name>
</gene>
<dbReference type="InterPro" id="IPR013984">
    <property type="entry name" value="Ald_Fedxn_OxRdtase_dom2"/>
</dbReference>
<dbReference type="SMART" id="SM00790">
    <property type="entry name" value="AFOR_N"/>
    <property type="match status" value="1"/>
</dbReference>
<comment type="caution">
    <text evidence="10">The sequence shown here is derived from an EMBL/GenBank/DDBJ whole genome shotgun (WGS) entry which is preliminary data.</text>
</comment>
<protein>
    <submittedName>
        <fullName evidence="10">Putative oxidoreductase YdhV</fullName>
        <ecNumber evidence="10">1.-.-.-</ecNumber>
    </submittedName>
</protein>
<dbReference type="AlphaFoldDB" id="A0A4Y7RIK0"/>
<keyword evidence="7" id="KW-0411">Iron-sulfur</keyword>
<dbReference type="InterPro" id="IPR001203">
    <property type="entry name" value="OxRdtase_Ald_Fedxn_C"/>
</dbReference>
<dbReference type="InterPro" id="IPR036021">
    <property type="entry name" value="Tungsten_al_ferr_oxy-like_C"/>
</dbReference>
<comment type="similarity">
    <text evidence="2">Belongs to the AOR/FOR family.</text>
</comment>
<dbReference type="SUPFAM" id="SSF56228">
    <property type="entry name" value="Aldehyde ferredoxin oxidoreductase, N-terminal domain"/>
    <property type="match status" value="1"/>
</dbReference>
<evidence type="ECO:0000259" key="9">
    <source>
        <dbReference type="SMART" id="SM00790"/>
    </source>
</evidence>
<keyword evidence="5 10" id="KW-0560">Oxidoreductase</keyword>
<name>A0A4Y7RIK0_9FIRM</name>
<evidence type="ECO:0000256" key="8">
    <source>
        <dbReference type="ARBA" id="ARBA00049934"/>
    </source>
</evidence>
<dbReference type="EMBL" id="QFGA01000001">
    <property type="protein sequence ID" value="TEB08532.1"/>
    <property type="molecule type" value="Genomic_DNA"/>
</dbReference>
<evidence type="ECO:0000256" key="6">
    <source>
        <dbReference type="ARBA" id="ARBA00023004"/>
    </source>
</evidence>
<dbReference type="Pfam" id="PF01314">
    <property type="entry name" value="AFOR_C"/>
    <property type="match status" value="1"/>
</dbReference>
<dbReference type="GO" id="GO:0009055">
    <property type="term" value="F:electron transfer activity"/>
    <property type="evidence" value="ECO:0007669"/>
    <property type="project" value="InterPro"/>
</dbReference>
<evidence type="ECO:0000256" key="3">
    <source>
        <dbReference type="ARBA" id="ARBA00022485"/>
    </source>
</evidence>
<dbReference type="InterPro" id="IPR013985">
    <property type="entry name" value="Ald_Fedxn_OxRdtase_dom3"/>
</dbReference>
<feature type="domain" description="Aldehyde ferredoxin oxidoreductase N-terminal" evidence="9">
    <location>
        <begin position="1"/>
        <end position="206"/>
    </location>
</feature>
<dbReference type="Pfam" id="PF02730">
    <property type="entry name" value="AFOR_N"/>
    <property type="match status" value="1"/>
</dbReference>
<dbReference type="Gene3D" id="1.10.569.10">
    <property type="entry name" value="Aldehyde Ferredoxin Oxidoreductase Protein, subunit A, domain 2"/>
    <property type="match status" value="1"/>
</dbReference>
<dbReference type="Gene3D" id="1.10.599.10">
    <property type="entry name" value="Aldehyde Ferredoxin Oxidoreductase Protein, subunit A, domain 3"/>
    <property type="match status" value="1"/>
</dbReference>
<dbReference type="InterPro" id="IPR051919">
    <property type="entry name" value="W-dependent_AOR"/>
</dbReference>
<dbReference type="GO" id="GO:0016625">
    <property type="term" value="F:oxidoreductase activity, acting on the aldehyde or oxo group of donors, iron-sulfur protein as acceptor"/>
    <property type="evidence" value="ECO:0007669"/>
    <property type="project" value="InterPro"/>
</dbReference>
<keyword evidence="11" id="KW-1185">Reference proteome</keyword>
<keyword evidence="3" id="KW-0004">4Fe-4S</keyword>
<dbReference type="PANTHER" id="PTHR30038:SF0">
    <property type="entry name" value="TUNGSTEN-CONTAINING ALDEHYDE FERREDOXIN OXIDOREDUCTASE"/>
    <property type="match status" value="1"/>
</dbReference>
<accession>A0A4Y7RIK0</accession>
<dbReference type="Proteomes" id="UP000298324">
    <property type="component" value="Unassembled WGS sequence"/>
</dbReference>